<reference evidence="1 2" key="1">
    <citation type="submission" date="2017-02" db="EMBL/GenBank/DDBJ databases">
        <title>Genomic diversity within the haloalkaliphilic genus Thioalkalivibrio.</title>
        <authorList>
            <person name="Ahn A.-C."/>
            <person name="Meier-Kolthoff J."/>
            <person name="Overmars L."/>
            <person name="Richter M."/>
            <person name="Woyke T."/>
            <person name="Sorokin D.Y."/>
            <person name="Muyzer G."/>
        </authorList>
    </citation>
    <scope>NUCLEOTIDE SEQUENCE [LARGE SCALE GENOMIC DNA]</scope>
    <source>
        <strain evidence="1 2">HL17</strain>
    </source>
</reference>
<keyword evidence="2" id="KW-1185">Reference proteome</keyword>
<comment type="caution">
    <text evidence="1">The sequence shown here is derived from an EMBL/GenBank/DDBJ whole genome shotgun (WGS) entry which is preliminary data.</text>
</comment>
<evidence type="ECO:0000313" key="2">
    <source>
        <dbReference type="Proteomes" id="UP000189177"/>
    </source>
</evidence>
<dbReference type="Pfam" id="PF09660">
    <property type="entry name" value="DUF2397"/>
    <property type="match status" value="1"/>
</dbReference>
<proteinExistence type="predicted"/>
<protein>
    <submittedName>
        <fullName evidence="1">TIGR02677 family protein</fullName>
    </submittedName>
</protein>
<name>A0A1V2ZWE1_9GAMM</name>
<sequence>MSERAYSAFNYLVAEKAPLYRAIMAAFVEAKEHFTVHLRPEDVQQRAGLDALEEVQSALGQLVQWGNLEADPDTSRVTSVEEFYRARYLYQLTRAGEAAEAALRLFDRELGRRGALQTVALDDVRLRLRSLEELADQDVPDANEAHLLLRDLTAVFSDLAENARAFMNGLSRTLELRGDDQQALVAYKERLIDYIERFIGDLVTASAEIAGAIRRLDDNAGGERPIAALLRLAAERDSEDIAPELAGSGDPEIARRSERDRALAHWEGHWEGLKAWFLDQPERRAQASLLRAQARRSISQMLEAIQRLNERRLGRSDRSADFRTLARWFLECPDDDHAHRLWRAAFGLTPARHLGVDADTLAHWQERRVAASVSWSEAPPLRISARLRATGQYQKRGAPPGMRRRDQEKAWLARQLSAEAAEARAARARLATGEMLRLSEMGHLDHDAFGLFLQLLGDALAAADAPDQPIAAVSGDGTLGIEMEPLGAETQAVLHTPGGTLSGPDYRIRITELESAP</sequence>
<gene>
    <name evidence="1" type="ORF">B1A74_11175</name>
</gene>
<dbReference type="AlphaFoldDB" id="A0A1V2ZWE1"/>
<dbReference type="InterPro" id="IPR013493">
    <property type="entry name" value="CHP02677"/>
</dbReference>
<organism evidence="1 2">
    <name type="scientific">Thioalkalivibrio halophilus</name>
    <dbReference type="NCBI Taxonomy" id="252474"/>
    <lineage>
        <taxon>Bacteria</taxon>
        <taxon>Pseudomonadati</taxon>
        <taxon>Pseudomonadota</taxon>
        <taxon>Gammaproteobacteria</taxon>
        <taxon>Chromatiales</taxon>
        <taxon>Ectothiorhodospiraceae</taxon>
        <taxon>Thioalkalivibrio</taxon>
    </lineage>
</organism>
<dbReference type="NCBIfam" id="TIGR02677">
    <property type="entry name" value="TIGR02677 family protein"/>
    <property type="match status" value="1"/>
</dbReference>
<accession>A0A1V2ZWE1</accession>
<dbReference type="EMBL" id="MUZR01000050">
    <property type="protein sequence ID" value="OOC09440.1"/>
    <property type="molecule type" value="Genomic_DNA"/>
</dbReference>
<dbReference type="OrthoDB" id="5508807at2"/>
<dbReference type="RefSeq" id="WP_077244695.1">
    <property type="nucleotide sequence ID" value="NZ_MUZR01000050.1"/>
</dbReference>
<dbReference type="STRING" id="252474.B1A74_11175"/>
<dbReference type="Proteomes" id="UP000189177">
    <property type="component" value="Unassembled WGS sequence"/>
</dbReference>
<evidence type="ECO:0000313" key="1">
    <source>
        <dbReference type="EMBL" id="OOC09440.1"/>
    </source>
</evidence>